<evidence type="ECO:0000256" key="2">
    <source>
        <dbReference type="ARBA" id="ARBA00007639"/>
    </source>
</evidence>
<proteinExistence type="inferred from homology"/>
<dbReference type="GO" id="GO:0030246">
    <property type="term" value="F:carbohydrate binding"/>
    <property type="evidence" value="ECO:0007669"/>
    <property type="project" value="UniProtKB-ARBA"/>
</dbReference>
<dbReference type="InterPro" id="IPR004701">
    <property type="entry name" value="PTS_EIIA_man-typ"/>
</dbReference>
<evidence type="ECO:0000313" key="5">
    <source>
        <dbReference type="EMBL" id="KUG51142.1"/>
    </source>
</evidence>
<dbReference type="GO" id="GO:0016020">
    <property type="term" value="C:membrane"/>
    <property type="evidence" value="ECO:0007669"/>
    <property type="project" value="InterPro"/>
</dbReference>
<dbReference type="InterPro" id="IPR025997">
    <property type="entry name" value="SBP_2_dom"/>
</dbReference>
<dbReference type="SUPFAM" id="SSF53822">
    <property type="entry name" value="Periplasmic binding protein-like I"/>
    <property type="match status" value="1"/>
</dbReference>
<evidence type="ECO:0000256" key="3">
    <source>
        <dbReference type="ARBA" id="ARBA00022729"/>
    </source>
</evidence>
<dbReference type="AlphaFoldDB" id="A0A0W8I0S2"/>
<dbReference type="Pfam" id="PF13407">
    <property type="entry name" value="Peripla_BP_4"/>
    <property type="match status" value="1"/>
</dbReference>
<accession>A0A0W8I0S2</accession>
<keyword evidence="6" id="KW-1185">Reference proteome</keyword>
<gene>
    <name evidence="5" type="ORF">AVL62_12940</name>
</gene>
<dbReference type="PANTHER" id="PTHR46847">
    <property type="entry name" value="D-ALLOSE-BINDING PERIPLASMIC PROTEIN-RELATED"/>
    <property type="match status" value="1"/>
</dbReference>
<feature type="domain" description="PTS EIIA type-4" evidence="4">
    <location>
        <begin position="132"/>
        <end position="272"/>
    </location>
</feature>
<dbReference type="PROSITE" id="PS51096">
    <property type="entry name" value="PTS_EIIA_TYPE_4"/>
    <property type="match status" value="1"/>
</dbReference>
<dbReference type="Proteomes" id="UP000054837">
    <property type="component" value="Unassembled WGS sequence"/>
</dbReference>
<evidence type="ECO:0000313" key="6">
    <source>
        <dbReference type="Proteomes" id="UP000054837"/>
    </source>
</evidence>
<dbReference type="RefSeq" id="WP_058892687.1">
    <property type="nucleotide sequence ID" value="NZ_LQBL01000033.1"/>
</dbReference>
<dbReference type="PANTHER" id="PTHR46847:SF1">
    <property type="entry name" value="D-ALLOSE-BINDING PERIPLASMIC PROTEIN-RELATED"/>
    <property type="match status" value="1"/>
</dbReference>
<name>A0A0W8I0S2_9MICO</name>
<keyword evidence="3" id="KW-0732">Signal</keyword>
<evidence type="ECO:0000256" key="1">
    <source>
        <dbReference type="ARBA" id="ARBA00004196"/>
    </source>
</evidence>
<dbReference type="GO" id="GO:0009401">
    <property type="term" value="P:phosphoenolpyruvate-dependent sugar phosphotransferase system"/>
    <property type="evidence" value="ECO:0007669"/>
    <property type="project" value="InterPro"/>
</dbReference>
<dbReference type="PROSITE" id="PS51257">
    <property type="entry name" value="PROKAR_LIPOPROTEIN"/>
    <property type="match status" value="1"/>
</dbReference>
<dbReference type="OrthoDB" id="4827464at2"/>
<dbReference type="GO" id="GO:0030313">
    <property type="term" value="C:cell envelope"/>
    <property type="evidence" value="ECO:0007669"/>
    <property type="project" value="UniProtKB-SubCell"/>
</dbReference>
<comment type="caution">
    <text evidence="5">The sequence shown here is derived from an EMBL/GenBank/DDBJ whole genome shotgun (WGS) entry which is preliminary data.</text>
</comment>
<comment type="subcellular location">
    <subcellularLocation>
        <location evidence="1">Cell envelope</location>
    </subcellularLocation>
</comment>
<dbReference type="Gene3D" id="3.40.50.2300">
    <property type="match status" value="2"/>
</dbReference>
<sequence>MRARRGAHPWVTGVAGTLLVAVVAGCSPGGQEEAVTVGLITKQEENPYWVEMREVAQETADDLDVELLTATGTSDTDVASQEAALDDMVEQGVDGILLAPTDAAALEGAIARAQEAGVRVIAVDTPTDPPELVQATFATDNERAGELIGRYAAAKVEELGLEPQVATLDLTPGVSTGEQRRAGFLSGFGAEEGDEAVVASVDTEGDRDNAAVAMTQVLTDHPDVNVVYTVNEPAALGALAALQDAGADLDEIVLVSVDGGCAAMREGVRPGLIDATAMQYPQNMAREGVRAIARAVREGQEPTGYLDTGTLLVSDAPVEGVESRRVEFGVRTCWGS</sequence>
<protein>
    <submittedName>
        <fullName evidence="5">LacI family transcriptional regulator</fullName>
    </submittedName>
</protein>
<reference evidence="5 6" key="1">
    <citation type="submission" date="2015-12" db="EMBL/GenBank/DDBJ databases">
        <title>Serinicoccus chungangenesis strain CD08_5 genome sequencing and assembly.</title>
        <authorList>
            <person name="Chander A.M."/>
            <person name="Kaur G."/>
            <person name="Nair G.R."/>
            <person name="Dhawan D.K."/>
            <person name="Kochhar R.K."/>
            <person name="Mayilraj S."/>
            <person name="Bhadada S.K."/>
        </authorList>
    </citation>
    <scope>NUCLEOTIDE SEQUENCE [LARGE SCALE GENOMIC DNA]</scope>
    <source>
        <strain evidence="5 6">CD08_5</strain>
    </source>
</reference>
<dbReference type="InterPro" id="IPR028082">
    <property type="entry name" value="Peripla_BP_I"/>
</dbReference>
<organism evidence="5 6">
    <name type="scientific">Serinicoccus chungangensis</name>
    <dbReference type="NCBI Taxonomy" id="767452"/>
    <lineage>
        <taxon>Bacteria</taxon>
        <taxon>Bacillati</taxon>
        <taxon>Actinomycetota</taxon>
        <taxon>Actinomycetes</taxon>
        <taxon>Micrococcales</taxon>
        <taxon>Ornithinimicrobiaceae</taxon>
        <taxon>Serinicoccus</taxon>
    </lineage>
</organism>
<dbReference type="STRING" id="767452.AVL62_12940"/>
<comment type="similarity">
    <text evidence="2">Belongs to the bacterial solute-binding protein 2 family.</text>
</comment>
<evidence type="ECO:0000259" key="4">
    <source>
        <dbReference type="PROSITE" id="PS51096"/>
    </source>
</evidence>
<dbReference type="EMBL" id="LQBL01000033">
    <property type="protein sequence ID" value="KUG51142.1"/>
    <property type="molecule type" value="Genomic_DNA"/>
</dbReference>